<organism evidence="2 3">
    <name type="scientific">Candidatus Thalassarchaeum betae</name>
    <dbReference type="NCBI Taxonomy" id="2599289"/>
    <lineage>
        <taxon>Archaea</taxon>
        <taxon>Methanobacteriati</taxon>
        <taxon>Thermoplasmatota</taxon>
        <taxon>Candidatus Poseidoniia</taxon>
        <taxon>Candidatus Poseidoniales</taxon>
        <taxon>Candidatus Thalassarchaeaceae</taxon>
        <taxon>Candidatus Thalassarchaeum</taxon>
    </lineage>
</organism>
<keyword evidence="1" id="KW-1133">Transmembrane helix</keyword>
<feature type="transmembrane region" description="Helical" evidence="1">
    <location>
        <begin position="267"/>
        <end position="287"/>
    </location>
</feature>
<feature type="transmembrane region" description="Helical" evidence="1">
    <location>
        <begin position="145"/>
        <end position="167"/>
    </location>
</feature>
<keyword evidence="1" id="KW-0812">Transmembrane</keyword>
<keyword evidence="1" id="KW-0472">Membrane</keyword>
<gene>
    <name evidence="2" type="ORF">CXX69_05495</name>
</gene>
<dbReference type="Proteomes" id="UP000248161">
    <property type="component" value="Unassembled WGS sequence"/>
</dbReference>
<name>A0A2V3HTE4_9ARCH</name>
<feature type="transmembrane region" description="Helical" evidence="1">
    <location>
        <begin position="69"/>
        <end position="88"/>
    </location>
</feature>
<reference evidence="2 3" key="1">
    <citation type="journal article" date="2015" name="Nat. Commun.">
        <title>Genomic and transcriptomic evidence for scavenging of diverse organic compounds by widespread deep-sea archaea.</title>
        <authorList>
            <person name="Li M."/>
            <person name="Baker B.J."/>
            <person name="Anantharaman K."/>
            <person name="Jain S."/>
            <person name="Breier J.A."/>
            <person name="Dick G.J."/>
        </authorList>
    </citation>
    <scope>NUCLEOTIDE SEQUENCE [LARGE SCALE GENOMIC DNA]</scope>
    <source>
        <strain evidence="2">Cayman_51_deep</strain>
    </source>
</reference>
<protein>
    <submittedName>
        <fullName evidence="2">Uncharacterized protein</fullName>
    </submittedName>
</protein>
<feature type="transmembrane region" description="Helical" evidence="1">
    <location>
        <begin position="227"/>
        <end position="247"/>
    </location>
</feature>
<accession>A0A2V3HTE4</accession>
<comment type="caution">
    <text evidence="2">The sequence shown here is derived from an EMBL/GenBank/DDBJ whole genome shotgun (WGS) entry which is preliminary data.</text>
</comment>
<feature type="transmembrane region" description="Helical" evidence="1">
    <location>
        <begin position="202"/>
        <end position="220"/>
    </location>
</feature>
<dbReference type="AlphaFoldDB" id="A0A2V3HTE4"/>
<sequence>MLLLRLALGVTLLLAPGNRSAEHLLLHEVAEDTWVPLGLLGGVETAFRLVDLLEYGLGLLLLTGCFTRWAALAAAALFAAFIAGIGLVELNRDVGLLAGSLALALLDDGGWSVDRLLQPRWSFSARAGAWLEARLARFPPSTPGLLLRGGLAFTLIATGVLLFRGVASFGSPIFLNPEPAPLIATAELALGLWLISGWRSRAAGVVVCGYFVLAHLQFGFETQMRSLILAGCGGALGCLGSPALSWVDLRGIWSDGWSLAPAATRTGAAGLAALLLLALAPALAWGAGAEDHHEIYFELYTGEIGPFTYDADEGQMASGVETLSVLNLTYLSFSLAVQDSDGNQDQVSIDVSSPGGVSLSGATSEQLELLFQLGDPPPEGNLPEGAGALYQHTNGTGPWNIAMECEEAPGTVVLGQDLGDDGVCDWTVGLIYQFFESHIVEHGH</sequence>
<dbReference type="EMBL" id="PSPG01000012">
    <property type="protein sequence ID" value="PXF21041.1"/>
    <property type="molecule type" value="Genomic_DNA"/>
</dbReference>
<evidence type="ECO:0000256" key="1">
    <source>
        <dbReference type="SAM" id="Phobius"/>
    </source>
</evidence>
<evidence type="ECO:0000313" key="3">
    <source>
        <dbReference type="Proteomes" id="UP000248161"/>
    </source>
</evidence>
<evidence type="ECO:0000313" key="2">
    <source>
        <dbReference type="EMBL" id="PXF21041.1"/>
    </source>
</evidence>
<proteinExistence type="predicted"/>